<evidence type="ECO:0000256" key="3">
    <source>
        <dbReference type="SAM" id="MobiDB-lite"/>
    </source>
</evidence>
<dbReference type="PANTHER" id="PTHR45703:SF36">
    <property type="entry name" value="DYNEIN HEAVY CHAIN, CYTOPLASMIC"/>
    <property type="match status" value="1"/>
</dbReference>
<evidence type="ECO:0000313" key="7">
    <source>
        <dbReference type="RefSeq" id="XP_022246722.1"/>
    </source>
</evidence>
<sequence length="1359" mass="156198">MDQEASKEFDSQEASRKASKQSVSKEILAVKSKNQLSFKTVSKLGTLRGKVQNRRKSKEVKKSNVDLKQKTVEGQVKKHCGKLTNENQPNLSVGENILACKTFGKDTVNNEPEQADYSTLELKECYLLKQVRLAILLAGLQGDKIVLIVPTSVLKHQGKWLNLLEGLVQHGDCQWVWNEQDMESIVVNIRRTFWNGDRVDHLTCYEMFTERVKKNLHVIMCYTGRNQDQMDLIKRLGPIFTQISYFEHFLPWNKDSWTKLALHYVRNISSLSLSDSLCESVAAILAELHLAALEIQQGCDHYRVIHPSWIQWMVHWYSLLYKEIVEAETAKIEKAQQGLRKIKELQQVAHDYRVRIVKLERDLREEEEHCQQAQEELQQCSLEYAVVEDKCTKLEAELTSLDQKMQDETNKIQSRLQEASPTYWGAIEQLLALAPSRLDEIKSYRIPPPAVARVVEALCLLFGRPQRWESGRHLLVSDNFTSKLEYFDVESISESTFNQLKNYISDPNFTPSVIAAASEPAASLCTWIHAVYTYLTVKQTLRPLYTNKAKVQRDINILKEELTKERATCEALENELNTKKQNLQTAEASRNKVSEQIATQEKHLALICKVIQEMNWVIGQWERAVSQGKHWIHTAHGDALLTASVLTYMGSLGDSKKSDLYIRCRSILGCTEQSMTEDVQQHSMQQILKYQLPSYYPITYDDHTELVEEEECVVTRSDFSPYLFILQRKVQGLPADPQTLEKFAILKKHIISKYFACLLIHDPEDIAVKWIEMILEYDLSDQKTSNTKLTSDAPKVFEYKKNKEPDSILVLYGEDSELEYKLKSADSTNIPLMVKDFDLCPGLPSWLLARTKEFQSSSEKLPVFLVSGLPLYELVKRSFLLEKMPLLDLSLTHEGLVASITQEIVALEKPRLLSMERAFYRDDLCHRQNLEMLQTQLWQELMEKGKNLVELESGKTIVSNSREAAENSARLLDETSALFQKLDQDKAPFVAVSSCIAVMYKVLEETPLTRGLPFSKIISVLLENSKQKFENGSEVNDISRSQMLKDNFLQSFLSYLASFLPSSQLENYLYQVAIELARRKGTLNESEIRFLENGVFENTKISCGVGPDWISSQLWKSLCFLERTIDVFEGLQASFTSHSQLWLEYMESPFSLFLPVPSLDNNRELTPFHHCIIRLALNPQESHVVKWQLIRYTLGPLMMQFENTPSQEKLQLIIASAYSNSTKSTPFMCFTDQQFVIAFPEATDSFDSTHPAYPIFTLAAQLNMKHKVRVYVCDNTETASKTLVSVLLHSIQQGEWLVVLWPESGFMWTPKLVWTLRNILDDKAPRCHSDFRLWIVLNITNCCYLPRIIIEKSIKFKLI</sequence>
<protein>
    <submittedName>
        <fullName evidence="7">Dynein heavy chain 1, axonemal-like</fullName>
    </submittedName>
</protein>
<feature type="coiled-coil region" evidence="2">
    <location>
        <begin position="548"/>
        <end position="596"/>
    </location>
</feature>
<evidence type="ECO:0000259" key="5">
    <source>
        <dbReference type="Pfam" id="PF12780"/>
    </source>
</evidence>
<feature type="region of interest" description="Disordered" evidence="3">
    <location>
        <begin position="1"/>
        <end position="26"/>
    </location>
</feature>
<organism evidence="6 7">
    <name type="scientific">Limulus polyphemus</name>
    <name type="common">Atlantic horseshoe crab</name>
    <dbReference type="NCBI Taxonomy" id="6850"/>
    <lineage>
        <taxon>Eukaryota</taxon>
        <taxon>Metazoa</taxon>
        <taxon>Ecdysozoa</taxon>
        <taxon>Arthropoda</taxon>
        <taxon>Chelicerata</taxon>
        <taxon>Merostomata</taxon>
        <taxon>Xiphosura</taxon>
        <taxon>Limulidae</taxon>
        <taxon>Limulus</taxon>
    </lineage>
</organism>
<feature type="domain" description="Dynein heavy chain AAA module D4" evidence="5">
    <location>
        <begin position="130"/>
        <end position="295"/>
    </location>
</feature>
<proteinExistence type="inferred from homology"/>
<dbReference type="Gene3D" id="1.20.920.20">
    <property type="match status" value="1"/>
</dbReference>
<dbReference type="GeneID" id="111086779"/>
<dbReference type="InterPro" id="IPR027417">
    <property type="entry name" value="P-loop_NTPase"/>
</dbReference>
<feature type="coiled-coil region" evidence="2">
    <location>
        <begin position="325"/>
        <end position="411"/>
    </location>
</feature>
<comment type="similarity">
    <text evidence="1">Belongs to the dynein heavy chain family.</text>
</comment>
<evidence type="ECO:0000256" key="1">
    <source>
        <dbReference type="ARBA" id="ARBA00008887"/>
    </source>
</evidence>
<gene>
    <name evidence="7" type="primary">LOC111086779</name>
</gene>
<name>A0ABM1SSW6_LIMPO</name>
<keyword evidence="2" id="KW-0175">Coiled coil</keyword>
<dbReference type="Pfam" id="PF12777">
    <property type="entry name" value="MT"/>
    <property type="match status" value="1"/>
</dbReference>
<dbReference type="PANTHER" id="PTHR45703">
    <property type="entry name" value="DYNEIN HEAVY CHAIN"/>
    <property type="match status" value="1"/>
</dbReference>
<feature type="domain" description="Dynein heavy chain coiled coil stalk" evidence="4">
    <location>
        <begin position="334"/>
        <end position="658"/>
    </location>
</feature>
<accession>A0ABM1SSW6</accession>
<dbReference type="InterPro" id="IPR026983">
    <property type="entry name" value="DHC"/>
</dbReference>
<feature type="compositionally biased region" description="Basic and acidic residues" evidence="3">
    <location>
        <begin position="1"/>
        <end position="16"/>
    </location>
</feature>
<dbReference type="InterPro" id="IPR024317">
    <property type="entry name" value="Dynein_heavy_chain_D4_dom"/>
</dbReference>
<dbReference type="Proteomes" id="UP000694941">
    <property type="component" value="Unplaced"/>
</dbReference>
<dbReference type="Pfam" id="PF12780">
    <property type="entry name" value="AAA_8"/>
    <property type="match status" value="1"/>
</dbReference>
<reference evidence="7" key="1">
    <citation type="submission" date="2025-08" db="UniProtKB">
        <authorList>
            <consortium name="RefSeq"/>
        </authorList>
    </citation>
    <scope>IDENTIFICATION</scope>
    <source>
        <tissue evidence="7">Muscle</tissue>
    </source>
</reference>
<dbReference type="RefSeq" id="XP_022246722.1">
    <property type="nucleotide sequence ID" value="XM_022391014.1"/>
</dbReference>
<evidence type="ECO:0000259" key="4">
    <source>
        <dbReference type="Pfam" id="PF12777"/>
    </source>
</evidence>
<dbReference type="Gene3D" id="3.40.50.300">
    <property type="entry name" value="P-loop containing nucleotide triphosphate hydrolases"/>
    <property type="match status" value="2"/>
</dbReference>
<evidence type="ECO:0000313" key="6">
    <source>
        <dbReference type="Proteomes" id="UP000694941"/>
    </source>
</evidence>
<keyword evidence="6" id="KW-1185">Reference proteome</keyword>
<dbReference type="InterPro" id="IPR024743">
    <property type="entry name" value="Dynein_HC_stalk"/>
</dbReference>
<evidence type="ECO:0000256" key="2">
    <source>
        <dbReference type="SAM" id="Coils"/>
    </source>
</evidence>